<feature type="non-terminal residue" evidence="5">
    <location>
        <position position="112"/>
    </location>
</feature>
<evidence type="ECO:0000313" key="6">
    <source>
        <dbReference type="Proteomes" id="UP000728032"/>
    </source>
</evidence>
<comment type="subcellular location">
    <subcellularLocation>
        <location evidence="1">Membrane</location>
        <topology evidence="1">Multi-pass membrane protein</topology>
    </subcellularLocation>
</comment>
<evidence type="ECO:0000256" key="1">
    <source>
        <dbReference type="ARBA" id="ARBA00004141"/>
    </source>
</evidence>
<dbReference type="GO" id="GO:0016020">
    <property type="term" value="C:membrane"/>
    <property type="evidence" value="ECO:0007669"/>
    <property type="project" value="UniProtKB-SubCell"/>
</dbReference>
<organism evidence="5">
    <name type="scientific">Oppiella nova</name>
    <dbReference type="NCBI Taxonomy" id="334625"/>
    <lineage>
        <taxon>Eukaryota</taxon>
        <taxon>Metazoa</taxon>
        <taxon>Ecdysozoa</taxon>
        <taxon>Arthropoda</taxon>
        <taxon>Chelicerata</taxon>
        <taxon>Arachnida</taxon>
        <taxon>Acari</taxon>
        <taxon>Acariformes</taxon>
        <taxon>Sarcoptiformes</taxon>
        <taxon>Oribatida</taxon>
        <taxon>Brachypylina</taxon>
        <taxon>Oppioidea</taxon>
        <taxon>Oppiidae</taxon>
        <taxon>Oppiella</taxon>
    </lineage>
</organism>
<dbReference type="PANTHER" id="PTHR24223">
    <property type="entry name" value="ATP-BINDING CASSETTE SUB-FAMILY C"/>
    <property type="match status" value="1"/>
</dbReference>
<evidence type="ECO:0000256" key="3">
    <source>
        <dbReference type="ARBA" id="ARBA00022741"/>
    </source>
</evidence>
<dbReference type="EMBL" id="OC931651">
    <property type="protein sequence ID" value="CAD7659205.1"/>
    <property type="molecule type" value="Genomic_DNA"/>
</dbReference>
<comment type="similarity">
    <text evidence="2">Belongs to the ABC transporter superfamily. ABCC family. Conjugate transporter (TC 3.A.1.208) subfamily.</text>
</comment>
<dbReference type="AlphaFoldDB" id="A0A7R9QVA7"/>
<reference evidence="5" key="1">
    <citation type="submission" date="2020-11" db="EMBL/GenBank/DDBJ databases">
        <authorList>
            <person name="Tran Van P."/>
        </authorList>
    </citation>
    <scope>NUCLEOTIDE SEQUENCE</scope>
</reference>
<dbReference type="Proteomes" id="UP000728032">
    <property type="component" value="Unassembled WGS sequence"/>
</dbReference>
<dbReference type="GO" id="GO:0005524">
    <property type="term" value="F:ATP binding"/>
    <property type="evidence" value="ECO:0007669"/>
    <property type="project" value="UniProtKB-KW"/>
</dbReference>
<keyword evidence="4" id="KW-0067">ATP-binding</keyword>
<dbReference type="EMBL" id="CAJPVJ010016826">
    <property type="protein sequence ID" value="CAG2176367.1"/>
    <property type="molecule type" value="Genomic_DNA"/>
</dbReference>
<keyword evidence="6" id="KW-1185">Reference proteome</keyword>
<sequence>MYAWELPFSRSISDSRRYICTGLANEIPRMIGVSAEIYVSCGRVQYSCEGYVCNLENRSGKSTFLMSLMNELRITCGSLQLNGTIAYVSQESWVFNANVKQNIIFDKQYEKK</sequence>
<dbReference type="OrthoDB" id="6500128at2759"/>
<dbReference type="GO" id="GO:0042626">
    <property type="term" value="F:ATPase-coupled transmembrane transporter activity"/>
    <property type="evidence" value="ECO:0007669"/>
    <property type="project" value="TreeGrafter"/>
</dbReference>
<evidence type="ECO:0000313" key="5">
    <source>
        <dbReference type="EMBL" id="CAD7659205.1"/>
    </source>
</evidence>
<gene>
    <name evidence="5" type="ORF">ONB1V03_LOCUS15801</name>
</gene>
<evidence type="ECO:0000256" key="4">
    <source>
        <dbReference type="ARBA" id="ARBA00022840"/>
    </source>
</evidence>
<dbReference type="InterPro" id="IPR027417">
    <property type="entry name" value="P-loop_NTPase"/>
</dbReference>
<proteinExistence type="inferred from homology"/>
<dbReference type="PANTHER" id="PTHR24223:SF456">
    <property type="entry name" value="MULTIDRUG RESISTANCE-ASSOCIATED PROTEIN LETHAL(2)03659"/>
    <property type="match status" value="1"/>
</dbReference>
<dbReference type="Gene3D" id="3.40.50.300">
    <property type="entry name" value="P-loop containing nucleotide triphosphate hydrolases"/>
    <property type="match status" value="1"/>
</dbReference>
<keyword evidence="3" id="KW-0547">Nucleotide-binding</keyword>
<name>A0A7R9QVA7_9ACAR</name>
<dbReference type="SUPFAM" id="SSF52540">
    <property type="entry name" value="P-loop containing nucleoside triphosphate hydrolases"/>
    <property type="match status" value="1"/>
</dbReference>
<evidence type="ECO:0000256" key="2">
    <source>
        <dbReference type="ARBA" id="ARBA00009726"/>
    </source>
</evidence>
<protein>
    <recommendedName>
        <fullName evidence="7">ABC transporter domain-containing protein</fullName>
    </recommendedName>
</protein>
<accession>A0A7R9QVA7</accession>
<dbReference type="InterPro" id="IPR050173">
    <property type="entry name" value="ABC_transporter_C-like"/>
</dbReference>
<evidence type="ECO:0008006" key="7">
    <source>
        <dbReference type="Google" id="ProtNLM"/>
    </source>
</evidence>